<dbReference type="RefSeq" id="WP_251778001.1">
    <property type="nucleotide sequence ID" value="NZ_JAMKFE010000005.1"/>
</dbReference>
<comment type="caution">
    <text evidence="1">The sequence shown here is derived from an EMBL/GenBank/DDBJ whole genome shotgun (WGS) entry which is preliminary data.</text>
</comment>
<protein>
    <submittedName>
        <fullName evidence="1">TIGR03790 family protein</fullName>
    </submittedName>
</protein>
<proteinExistence type="predicted"/>
<keyword evidence="2" id="KW-1185">Reference proteome</keyword>
<name>A0ABT0YPI6_9BURK</name>
<evidence type="ECO:0000313" key="2">
    <source>
        <dbReference type="Proteomes" id="UP001165541"/>
    </source>
</evidence>
<dbReference type="NCBIfam" id="TIGR03790">
    <property type="entry name" value="TIGR03790 family protein"/>
    <property type="match status" value="1"/>
</dbReference>
<evidence type="ECO:0000313" key="1">
    <source>
        <dbReference type="EMBL" id="MCM5679788.1"/>
    </source>
</evidence>
<reference evidence="1" key="1">
    <citation type="submission" date="2022-05" db="EMBL/GenBank/DDBJ databases">
        <title>Schlegelella sp. nov., isolated from mangrove soil.</title>
        <authorList>
            <person name="Liu Y."/>
            <person name="Ge X."/>
            <person name="Liu W."/>
        </authorList>
    </citation>
    <scope>NUCLEOTIDE SEQUENCE</scope>
    <source>
        <strain evidence="1">S2-27</strain>
    </source>
</reference>
<dbReference type="EMBL" id="JAMKFE010000005">
    <property type="protein sequence ID" value="MCM5679788.1"/>
    <property type="molecule type" value="Genomic_DNA"/>
</dbReference>
<organism evidence="1 2">
    <name type="scientific">Caldimonas mangrovi</name>
    <dbReference type="NCBI Taxonomy" id="2944811"/>
    <lineage>
        <taxon>Bacteria</taxon>
        <taxon>Pseudomonadati</taxon>
        <taxon>Pseudomonadota</taxon>
        <taxon>Betaproteobacteria</taxon>
        <taxon>Burkholderiales</taxon>
        <taxon>Sphaerotilaceae</taxon>
        <taxon>Caldimonas</taxon>
    </lineage>
</organism>
<sequence>MLALSVALLPVVSAAQERPVSTASGASAPTAAATWIKAPRVRGRLAPAELGLVINTADPYSVEVGAFYAQARQLKPEQILRVELPVKPALTATEFEQLAAQVREHFGTPGDGPIQALALAWRQPYAVACHSITGALALGFDAGLCRRTCAPSQPSTYFNSASARPATDHALRPSMLLAASNVEAAKTLIERGVAADGRLGLRGAPPVIAHFEVTDDRVRSVRQRLFPPSGTLPRLGVQIRSGVHQPPSPDDRVLLYLTGASRVSGLDDIEFVPGALADHLTSFGGWLEGGQGQMSVLAWIAAGATASYGTVSEPCNHLQKFPHPQVLLLHYLQGSTAIEAYWKSVAWPQQGLFIGEPLAAPFAR</sequence>
<gene>
    <name evidence="1" type="ORF">M8A51_09590</name>
</gene>
<accession>A0ABT0YPI6</accession>
<dbReference type="Proteomes" id="UP001165541">
    <property type="component" value="Unassembled WGS sequence"/>
</dbReference>
<dbReference type="InterPro" id="IPR022265">
    <property type="entry name" value="CHP03790"/>
</dbReference>